<dbReference type="SUPFAM" id="SSF55874">
    <property type="entry name" value="ATPase domain of HSP90 chaperone/DNA topoisomerase II/histidine kinase"/>
    <property type="match status" value="1"/>
</dbReference>
<dbReference type="CDD" id="cd00082">
    <property type="entry name" value="HisKA"/>
    <property type="match status" value="1"/>
</dbReference>
<dbReference type="Pfam" id="PF02518">
    <property type="entry name" value="HATPase_c"/>
    <property type="match status" value="1"/>
</dbReference>
<dbReference type="SMART" id="SM00091">
    <property type="entry name" value="PAS"/>
    <property type="match status" value="2"/>
</dbReference>
<keyword evidence="10" id="KW-0472">Membrane</keyword>
<dbReference type="EC" id="2.7.13.3" evidence="2"/>
<feature type="transmembrane region" description="Helical" evidence="10">
    <location>
        <begin position="85"/>
        <end position="107"/>
    </location>
</feature>
<dbReference type="CDD" id="cd00130">
    <property type="entry name" value="PAS"/>
    <property type="match status" value="2"/>
</dbReference>
<dbReference type="PROSITE" id="PS50109">
    <property type="entry name" value="HIS_KIN"/>
    <property type="match status" value="1"/>
</dbReference>
<evidence type="ECO:0000256" key="8">
    <source>
        <dbReference type="ARBA" id="ARBA00023012"/>
    </source>
</evidence>
<evidence type="ECO:0000256" key="10">
    <source>
        <dbReference type="SAM" id="Phobius"/>
    </source>
</evidence>
<dbReference type="CDD" id="cd16922">
    <property type="entry name" value="HATPase_EvgS-ArcB-TorS-like"/>
    <property type="match status" value="1"/>
</dbReference>
<keyword evidence="15" id="KW-1185">Reference proteome</keyword>
<evidence type="ECO:0000259" key="11">
    <source>
        <dbReference type="PROSITE" id="PS50109"/>
    </source>
</evidence>
<dbReference type="PRINTS" id="PR00344">
    <property type="entry name" value="BCTRLSENSOR"/>
</dbReference>
<dbReference type="InterPro" id="IPR004358">
    <property type="entry name" value="Sig_transdc_His_kin-like_C"/>
</dbReference>
<organism evidence="14 15">
    <name type="scientific">Paenibacillus cisolokensis</name>
    <dbReference type="NCBI Taxonomy" id="1658519"/>
    <lineage>
        <taxon>Bacteria</taxon>
        <taxon>Bacillati</taxon>
        <taxon>Bacillota</taxon>
        <taxon>Bacilli</taxon>
        <taxon>Bacillales</taxon>
        <taxon>Paenibacillaceae</taxon>
        <taxon>Paenibacillus</taxon>
    </lineage>
</organism>
<dbReference type="Pfam" id="PF13426">
    <property type="entry name" value="PAS_9"/>
    <property type="match status" value="1"/>
</dbReference>
<keyword evidence="9" id="KW-0175">Coiled coil</keyword>
<evidence type="ECO:0000256" key="4">
    <source>
        <dbReference type="ARBA" id="ARBA00022679"/>
    </source>
</evidence>
<feature type="domain" description="PAC" evidence="13">
    <location>
        <begin position="206"/>
        <end position="258"/>
    </location>
</feature>
<protein>
    <recommendedName>
        <fullName evidence="2">histidine kinase</fullName>
        <ecNumber evidence="2">2.7.13.3</ecNumber>
    </recommendedName>
</protein>
<keyword evidence="3" id="KW-0597">Phosphoprotein</keyword>
<dbReference type="InterPro" id="IPR000014">
    <property type="entry name" value="PAS"/>
</dbReference>
<gene>
    <name evidence="14" type="ORF">PACILC2_41030</name>
</gene>
<dbReference type="Gene3D" id="3.30.565.10">
    <property type="entry name" value="Histidine kinase-like ATPase, C-terminal domain"/>
    <property type="match status" value="1"/>
</dbReference>
<dbReference type="Gene3D" id="2.10.70.100">
    <property type="match status" value="1"/>
</dbReference>
<sequence length="519" mass="58466">MTKFQFIFEHNPDIVCLHDLNGQLLKANPAVATVTGYTPNELMNKPLIDFIDVRERFKILRKFKKVLRGQAQMFKFSIRDKKGDVLFFNTSIVPVIANGVMIGIYSVSKNITAQIKIEKELRKELEAAYQNEAALAEAQQIAQLGSWEWNPQTNAMSWSIGMYRLFGMPDSEVSPEINRFVSFIHPADQAEFRRRLVVSLQKAKECSFQCRIIREGGALRYCYGVIRSEVNQEGVPTRVYGFLQDITECKQREEEWRAEARSKSDFLAYMSHEIRTPANAIAGFGHLLLETELSEKQKEYVRKVQSASQTLIGIVSDILDFSKIEAGKLELESIPFQLDGVFNDVADVISLQAAQKGLDLFFISDWTVPDTLIGDPLRLRQVLMNLANNAIKFTKFGEIVVRSELLSMSSQYVNIKFSVKDTGIGLTDEQKTEIFQAFTQASSSTTRKYGGTGLGLVICKQLVGMMNGSFTVESAVGEGSVFAFTAQFGLRHGDSTNIFSQHMEKFNILVYDQSTTSQK</sequence>
<dbReference type="InterPro" id="IPR003661">
    <property type="entry name" value="HisK_dim/P_dom"/>
</dbReference>
<dbReference type="Gene3D" id="3.30.450.20">
    <property type="entry name" value="PAS domain"/>
    <property type="match status" value="2"/>
</dbReference>
<keyword evidence="8" id="KW-0902">Two-component regulatory system</keyword>
<dbReference type="SUPFAM" id="SSF47384">
    <property type="entry name" value="Homodimeric domain of signal transducing histidine kinase"/>
    <property type="match status" value="1"/>
</dbReference>
<feature type="domain" description="PAS" evidence="12">
    <location>
        <begin position="1"/>
        <end position="70"/>
    </location>
</feature>
<dbReference type="Pfam" id="PF00512">
    <property type="entry name" value="HisKA"/>
    <property type="match status" value="1"/>
</dbReference>
<dbReference type="PANTHER" id="PTHR45339">
    <property type="entry name" value="HYBRID SIGNAL TRANSDUCTION HISTIDINE KINASE J"/>
    <property type="match status" value="1"/>
</dbReference>
<dbReference type="InterPro" id="IPR036097">
    <property type="entry name" value="HisK_dim/P_sf"/>
</dbReference>
<dbReference type="SUPFAM" id="SSF55785">
    <property type="entry name" value="PYP-like sensor domain (PAS domain)"/>
    <property type="match status" value="2"/>
</dbReference>
<dbReference type="Gene3D" id="1.10.287.130">
    <property type="match status" value="1"/>
</dbReference>
<dbReference type="InterPro" id="IPR013655">
    <property type="entry name" value="PAS_fold_3"/>
</dbReference>
<feature type="coiled-coil region" evidence="9">
    <location>
        <begin position="108"/>
        <end position="138"/>
    </location>
</feature>
<dbReference type="InterPro" id="IPR005467">
    <property type="entry name" value="His_kinase_dom"/>
</dbReference>
<keyword evidence="10" id="KW-0812">Transmembrane</keyword>
<evidence type="ECO:0000256" key="3">
    <source>
        <dbReference type="ARBA" id="ARBA00022553"/>
    </source>
</evidence>
<evidence type="ECO:0000256" key="6">
    <source>
        <dbReference type="ARBA" id="ARBA00022777"/>
    </source>
</evidence>
<evidence type="ECO:0000256" key="1">
    <source>
        <dbReference type="ARBA" id="ARBA00000085"/>
    </source>
</evidence>
<comment type="caution">
    <text evidence="14">The sequence shown here is derived from an EMBL/GenBank/DDBJ whole genome shotgun (WGS) entry which is preliminary data.</text>
</comment>
<keyword evidence="6" id="KW-0418">Kinase</keyword>
<dbReference type="PROSITE" id="PS50112">
    <property type="entry name" value="PAS"/>
    <property type="match status" value="1"/>
</dbReference>
<keyword evidence="4" id="KW-0808">Transferase</keyword>
<dbReference type="SMART" id="SM00388">
    <property type="entry name" value="HisKA"/>
    <property type="match status" value="1"/>
</dbReference>
<evidence type="ECO:0000313" key="15">
    <source>
        <dbReference type="Proteomes" id="UP000680304"/>
    </source>
</evidence>
<evidence type="ECO:0000256" key="7">
    <source>
        <dbReference type="ARBA" id="ARBA00022840"/>
    </source>
</evidence>
<dbReference type="PROSITE" id="PS50113">
    <property type="entry name" value="PAC"/>
    <property type="match status" value="1"/>
</dbReference>
<dbReference type="InterPro" id="IPR035965">
    <property type="entry name" value="PAS-like_dom_sf"/>
</dbReference>
<accession>A0ABQ4NBC6</accession>
<dbReference type="Proteomes" id="UP000680304">
    <property type="component" value="Unassembled WGS sequence"/>
</dbReference>
<dbReference type="EMBL" id="BOVJ01000137">
    <property type="protein sequence ID" value="GIQ65535.1"/>
    <property type="molecule type" value="Genomic_DNA"/>
</dbReference>
<dbReference type="NCBIfam" id="TIGR00229">
    <property type="entry name" value="sensory_box"/>
    <property type="match status" value="2"/>
</dbReference>
<keyword evidence="7" id="KW-0067">ATP-binding</keyword>
<dbReference type="InterPro" id="IPR036890">
    <property type="entry name" value="HATPase_C_sf"/>
</dbReference>
<keyword evidence="10" id="KW-1133">Transmembrane helix</keyword>
<evidence type="ECO:0000256" key="2">
    <source>
        <dbReference type="ARBA" id="ARBA00012438"/>
    </source>
</evidence>
<evidence type="ECO:0000259" key="12">
    <source>
        <dbReference type="PROSITE" id="PS50112"/>
    </source>
</evidence>
<evidence type="ECO:0000256" key="5">
    <source>
        <dbReference type="ARBA" id="ARBA00022741"/>
    </source>
</evidence>
<name>A0ABQ4NBC6_9BACL</name>
<feature type="domain" description="Histidine kinase" evidence="11">
    <location>
        <begin position="269"/>
        <end position="490"/>
    </location>
</feature>
<evidence type="ECO:0000313" key="14">
    <source>
        <dbReference type="EMBL" id="GIQ65535.1"/>
    </source>
</evidence>
<comment type="catalytic activity">
    <reaction evidence="1">
        <text>ATP + protein L-histidine = ADP + protein N-phospho-L-histidine.</text>
        <dbReference type="EC" id="2.7.13.3"/>
    </reaction>
</comment>
<dbReference type="Pfam" id="PF08447">
    <property type="entry name" value="PAS_3"/>
    <property type="match status" value="1"/>
</dbReference>
<proteinExistence type="predicted"/>
<keyword evidence="5" id="KW-0547">Nucleotide-binding</keyword>
<dbReference type="InterPro" id="IPR001610">
    <property type="entry name" value="PAC"/>
</dbReference>
<dbReference type="SMART" id="SM00086">
    <property type="entry name" value="PAC"/>
    <property type="match status" value="2"/>
</dbReference>
<evidence type="ECO:0000259" key="13">
    <source>
        <dbReference type="PROSITE" id="PS50113"/>
    </source>
</evidence>
<dbReference type="InterPro" id="IPR000700">
    <property type="entry name" value="PAS-assoc_C"/>
</dbReference>
<reference evidence="14 15" key="1">
    <citation type="submission" date="2021-04" db="EMBL/GenBank/DDBJ databases">
        <title>Draft genome sequence of Paenibacillus cisolokensis, LC2-13A.</title>
        <authorList>
            <person name="Uke A."/>
            <person name="Chhe C."/>
            <person name="Baramee S."/>
            <person name="Kosugi A."/>
        </authorList>
    </citation>
    <scope>NUCLEOTIDE SEQUENCE [LARGE SCALE GENOMIC DNA]</scope>
    <source>
        <strain evidence="14 15">LC2-13A</strain>
    </source>
</reference>
<evidence type="ECO:0000256" key="9">
    <source>
        <dbReference type="SAM" id="Coils"/>
    </source>
</evidence>
<dbReference type="SMART" id="SM00387">
    <property type="entry name" value="HATPase_c"/>
    <property type="match status" value="1"/>
</dbReference>
<dbReference type="PANTHER" id="PTHR45339:SF1">
    <property type="entry name" value="HYBRID SIGNAL TRANSDUCTION HISTIDINE KINASE J"/>
    <property type="match status" value="1"/>
</dbReference>
<dbReference type="InterPro" id="IPR003594">
    <property type="entry name" value="HATPase_dom"/>
</dbReference>